<name>A0A0E9X251_ANGAN</name>
<sequence length="83" mass="9444">MAQASGVSAQLNVYILAAAMSSGFFYTHEIPMTFHPNLHLSQHLDFHILWVSNKVVQSELCHKTYIVYCLSQTGCCHKIFFTH</sequence>
<accession>A0A0E9X251</accession>
<organism evidence="1">
    <name type="scientific">Anguilla anguilla</name>
    <name type="common">European freshwater eel</name>
    <name type="synonym">Muraena anguilla</name>
    <dbReference type="NCBI Taxonomy" id="7936"/>
    <lineage>
        <taxon>Eukaryota</taxon>
        <taxon>Metazoa</taxon>
        <taxon>Chordata</taxon>
        <taxon>Craniata</taxon>
        <taxon>Vertebrata</taxon>
        <taxon>Euteleostomi</taxon>
        <taxon>Actinopterygii</taxon>
        <taxon>Neopterygii</taxon>
        <taxon>Teleostei</taxon>
        <taxon>Anguilliformes</taxon>
        <taxon>Anguillidae</taxon>
        <taxon>Anguilla</taxon>
    </lineage>
</organism>
<dbReference type="AlphaFoldDB" id="A0A0E9X251"/>
<proteinExistence type="predicted"/>
<reference evidence="1" key="1">
    <citation type="submission" date="2014-11" db="EMBL/GenBank/DDBJ databases">
        <authorList>
            <person name="Amaro Gonzalez C."/>
        </authorList>
    </citation>
    <scope>NUCLEOTIDE SEQUENCE</scope>
</reference>
<evidence type="ECO:0000313" key="1">
    <source>
        <dbReference type="EMBL" id="JAH95743.1"/>
    </source>
</evidence>
<dbReference type="EMBL" id="GBXM01012834">
    <property type="protein sequence ID" value="JAH95743.1"/>
    <property type="molecule type" value="Transcribed_RNA"/>
</dbReference>
<reference evidence="1" key="2">
    <citation type="journal article" date="2015" name="Fish Shellfish Immunol.">
        <title>Early steps in the European eel (Anguilla anguilla)-Vibrio vulnificus interaction in the gills: Role of the RtxA13 toxin.</title>
        <authorList>
            <person name="Callol A."/>
            <person name="Pajuelo D."/>
            <person name="Ebbesson L."/>
            <person name="Teles M."/>
            <person name="MacKenzie S."/>
            <person name="Amaro C."/>
        </authorList>
    </citation>
    <scope>NUCLEOTIDE SEQUENCE</scope>
</reference>
<protein>
    <submittedName>
        <fullName evidence="1">Uncharacterized protein</fullName>
    </submittedName>
</protein>